<keyword evidence="6 8" id="KW-0720">Serine protease</keyword>
<name>A0A8C6U4N5_9GOBI</name>
<dbReference type="CDD" id="cd00190">
    <property type="entry name" value="Tryp_SPc"/>
    <property type="match status" value="1"/>
</dbReference>
<evidence type="ECO:0000256" key="1">
    <source>
        <dbReference type="ARBA" id="ARBA00001656"/>
    </source>
</evidence>
<dbReference type="FunFam" id="2.40.10.10:FF:000003">
    <property type="entry name" value="Transmembrane serine protease 3"/>
    <property type="match status" value="1"/>
</dbReference>
<dbReference type="Ensembl" id="ENSNMLT00000033038.1">
    <property type="protein sequence ID" value="ENSNMLP00000029617.1"/>
    <property type="gene ID" value="ENSNMLG00000018743.1"/>
</dbReference>
<protein>
    <recommendedName>
        <fullName evidence="3">Acrosin</fullName>
        <ecNumber evidence="2">3.4.21.10</ecNumber>
    </recommendedName>
</protein>
<dbReference type="GO" id="GO:0006508">
    <property type="term" value="P:proteolysis"/>
    <property type="evidence" value="ECO:0007669"/>
    <property type="project" value="UniProtKB-KW"/>
</dbReference>
<evidence type="ECO:0000256" key="7">
    <source>
        <dbReference type="ARBA" id="ARBA00023157"/>
    </source>
</evidence>
<dbReference type="InterPro" id="IPR018114">
    <property type="entry name" value="TRYPSIN_HIS"/>
</dbReference>
<feature type="chain" id="PRO_5034951435" description="Acrosin" evidence="9">
    <location>
        <begin position="24"/>
        <end position="282"/>
    </location>
</feature>
<keyword evidence="5 8" id="KW-0378">Hydrolase</keyword>
<evidence type="ECO:0000313" key="12">
    <source>
        <dbReference type="Proteomes" id="UP000694523"/>
    </source>
</evidence>
<dbReference type="InterPro" id="IPR033116">
    <property type="entry name" value="TRYPSIN_SER"/>
</dbReference>
<evidence type="ECO:0000256" key="2">
    <source>
        <dbReference type="ARBA" id="ARBA00012050"/>
    </source>
</evidence>
<comment type="catalytic activity">
    <reaction evidence="1">
        <text>Preferential cleavage: Arg-|-Xaa, Lys-|-Xaa.</text>
        <dbReference type="EC" id="3.4.21.10"/>
    </reaction>
</comment>
<evidence type="ECO:0000256" key="8">
    <source>
        <dbReference type="RuleBase" id="RU363034"/>
    </source>
</evidence>
<dbReference type="Gene3D" id="2.40.10.10">
    <property type="entry name" value="Trypsin-like serine proteases"/>
    <property type="match status" value="1"/>
</dbReference>
<dbReference type="PROSITE" id="PS00135">
    <property type="entry name" value="TRYPSIN_SER"/>
    <property type="match status" value="1"/>
</dbReference>
<keyword evidence="4 8" id="KW-0645">Protease</keyword>
<dbReference type="AlphaFoldDB" id="A0A8C6U4N5"/>
<accession>A0A8C6U4N5</accession>
<dbReference type="Pfam" id="PF00089">
    <property type="entry name" value="Trypsin"/>
    <property type="match status" value="1"/>
</dbReference>
<dbReference type="PROSITE" id="PS00134">
    <property type="entry name" value="TRYPSIN_HIS"/>
    <property type="match status" value="1"/>
</dbReference>
<sequence>MLLYYVLCFLGCGLRFLVGPPGGSRIVGGQDAVEGAWPWQVSVQLYSSHFCGGTILSPQWVLSASHCFIRFFRKHFRVVAGLNVLSQPGDHAQIRSITGIVLHHAYDASSSDNDVTLLRLDSPLDYNEYVQPICTPSNESEEDSLNFRYCFISGWGTTSFGGSAVDKLQVAEVGLIDRGTCNQEDWYNNLITENMICAGLEAGGVDSCQGDSGGPLQCYSDERERFYQLGVTSFGSGCGHPLKPGVYARSSRYSASGTDALATSAGSFRREGVATLPRAPPG</sequence>
<keyword evidence="7" id="KW-1015">Disulfide bond</keyword>
<dbReference type="SUPFAM" id="SSF50494">
    <property type="entry name" value="Trypsin-like serine proteases"/>
    <property type="match status" value="1"/>
</dbReference>
<dbReference type="Proteomes" id="UP000694523">
    <property type="component" value="Unplaced"/>
</dbReference>
<evidence type="ECO:0000256" key="5">
    <source>
        <dbReference type="ARBA" id="ARBA00022801"/>
    </source>
</evidence>
<reference evidence="11" key="2">
    <citation type="submission" date="2025-09" db="UniProtKB">
        <authorList>
            <consortium name="Ensembl"/>
        </authorList>
    </citation>
    <scope>IDENTIFICATION</scope>
</reference>
<feature type="signal peptide" evidence="9">
    <location>
        <begin position="1"/>
        <end position="23"/>
    </location>
</feature>
<evidence type="ECO:0000256" key="6">
    <source>
        <dbReference type="ARBA" id="ARBA00022825"/>
    </source>
</evidence>
<dbReference type="PANTHER" id="PTHR24252">
    <property type="entry name" value="ACROSIN-RELATED"/>
    <property type="match status" value="1"/>
</dbReference>
<keyword evidence="12" id="KW-1185">Reference proteome</keyword>
<dbReference type="InterPro" id="IPR009003">
    <property type="entry name" value="Peptidase_S1_PA"/>
</dbReference>
<dbReference type="PROSITE" id="PS50240">
    <property type="entry name" value="TRYPSIN_DOM"/>
    <property type="match status" value="1"/>
</dbReference>
<proteinExistence type="predicted"/>
<dbReference type="InterPro" id="IPR001254">
    <property type="entry name" value="Trypsin_dom"/>
</dbReference>
<evidence type="ECO:0000256" key="9">
    <source>
        <dbReference type="SAM" id="SignalP"/>
    </source>
</evidence>
<evidence type="ECO:0000256" key="3">
    <source>
        <dbReference type="ARBA" id="ARBA00017161"/>
    </source>
</evidence>
<feature type="domain" description="Peptidase S1" evidence="10">
    <location>
        <begin position="26"/>
        <end position="253"/>
    </location>
</feature>
<organism evidence="11 12">
    <name type="scientific">Neogobius melanostomus</name>
    <name type="common">round goby</name>
    <dbReference type="NCBI Taxonomy" id="47308"/>
    <lineage>
        <taxon>Eukaryota</taxon>
        <taxon>Metazoa</taxon>
        <taxon>Chordata</taxon>
        <taxon>Craniata</taxon>
        <taxon>Vertebrata</taxon>
        <taxon>Euteleostomi</taxon>
        <taxon>Actinopterygii</taxon>
        <taxon>Neopterygii</taxon>
        <taxon>Teleostei</taxon>
        <taxon>Neoteleostei</taxon>
        <taxon>Acanthomorphata</taxon>
        <taxon>Gobiaria</taxon>
        <taxon>Gobiiformes</taxon>
        <taxon>Gobioidei</taxon>
        <taxon>Gobiidae</taxon>
        <taxon>Benthophilinae</taxon>
        <taxon>Neogobiini</taxon>
        <taxon>Neogobius</taxon>
    </lineage>
</organism>
<evidence type="ECO:0000259" key="10">
    <source>
        <dbReference type="PROSITE" id="PS50240"/>
    </source>
</evidence>
<dbReference type="GO" id="GO:0004252">
    <property type="term" value="F:serine-type endopeptidase activity"/>
    <property type="evidence" value="ECO:0007669"/>
    <property type="project" value="InterPro"/>
</dbReference>
<dbReference type="InterPro" id="IPR043504">
    <property type="entry name" value="Peptidase_S1_PA_chymotrypsin"/>
</dbReference>
<dbReference type="PRINTS" id="PR00722">
    <property type="entry name" value="CHYMOTRYPSIN"/>
</dbReference>
<evidence type="ECO:0000313" key="11">
    <source>
        <dbReference type="Ensembl" id="ENSNMLP00000029617.1"/>
    </source>
</evidence>
<reference evidence="11" key="1">
    <citation type="submission" date="2025-08" db="UniProtKB">
        <authorList>
            <consortium name="Ensembl"/>
        </authorList>
    </citation>
    <scope>IDENTIFICATION</scope>
</reference>
<dbReference type="InterPro" id="IPR001314">
    <property type="entry name" value="Peptidase_S1A"/>
</dbReference>
<keyword evidence="9" id="KW-0732">Signal</keyword>
<dbReference type="PANTHER" id="PTHR24252:SF8">
    <property type="entry name" value="ACROSIN"/>
    <property type="match status" value="1"/>
</dbReference>
<evidence type="ECO:0000256" key="4">
    <source>
        <dbReference type="ARBA" id="ARBA00022670"/>
    </source>
</evidence>
<dbReference type="SMART" id="SM00020">
    <property type="entry name" value="Tryp_SPc"/>
    <property type="match status" value="1"/>
</dbReference>
<dbReference type="EC" id="3.4.21.10" evidence="2"/>